<protein>
    <submittedName>
        <fullName evidence="2">Domain of uncharacterized function (DUF404)</fullName>
    </submittedName>
</protein>
<dbReference type="EMBL" id="CABDVU010000001">
    <property type="protein sequence ID" value="VTN08956.1"/>
    <property type="molecule type" value="Genomic_DNA"/>
</dbReference>
<evidence type="ECO:0000259" key="1">
    <source>
        <dbReference type="Pfam" id="PF14403"/>
    </source>
</evidence>
<dbReference type="SUPFAM" id="SSF56059">
    <property type="entry name" value="Glutathione synthetase ATP-binding domain-like"/>
    <property type="match status" value="1"/>
</dbReference>
<dbReference type="PANTHER" id="PTHR34595:SF2">
    <property type="entry name" value="BLR2978 PROTEIN"/>
    <property type="match status" value="1"/>
</dbReference>
<dbReference type="InterPro" id="IPR025841">
    <property type="entry name" value="CP_ATPgrasp_2"/>
</dbReference>
<reference evidence="2 3" key="1">
    <citation type="submission" date="2019-04" db="EMBL/GenBank/DDBJ databases">
        <authorList>
            <consortium name="Pathogen Informatics"/>
        </authorList>
    </citation>
    <scope>NUCLEOTIDE SEQUENCE [LARGE SCALE GENOMIC DNA]</scope>
    <source>
        <strain evidence="2 3">NCTC9185</strain>
    </source>
</reference>
<name>A0A4U9CW40_RAOTE</name>
<dbReference type="Proteomes" id="UP000339249">
    <property type="component" value="Unassembled WGS sequence"/>
</dbReference>
<proteinExistence type="predicted"/>
<dbReference type="Gene3D" id="3.40.50.11290">
    <property type="match status" value="1"/>
</dbReference>
<dbReference type="AlphaFoldDB" id="A0A4U9CW40"/>
<evidence type="ECO:0000313" key="3">
    <source>
        <dbReference type="Proteomes" id="UP000339249"/>
    </source>
</evidence>
<dbReference type="Pfam" id="PF14403">
    <property type="entry name" value="CP_ATPgrasp_2"/>
    <property type="match status" value="1"/>
</dbReference>
<gene>
    <name evidence="2" type="ORF">NCTC9185_00839</name>
</gene>
<accession>A0A4U9CW40</accession>
<organism evidence="2 3">
    <name type="scientific">Raoultella terrigena</name>
    <name type="common">Klebsiella terrigena</name>
    <dbReference type="NCBI Taxonomy" id="577"/>
    <lineage>
        <taxon>Bacteria</taxon>
        <taxon>Pseudomonadati</taxon>
        <taxon>Pseudomonadota</taxon>
        <taxon>Gammaproteobacteria</taxon>
        <taxon>Enterobacterales</taxon>
        <taxon>Enterobacteriaceae</taxon>
        <taxon>Klebsiella/Raoultella group</taxon>
        <taxon>Raoultella</taxon>
    </lineage>
</organism>
<feature type="domain" description="Circularly permuted ATP-grasp type 2" evidence="1">
    <location>
        <begin position="26"/>
        <end position="226"/>
    </location>
</feature>
<dbReference type="InterPro" id="IPR051680">
    <property type="entry name" value="ATP-dep_Glu-Cys_Ligase-2"/>
</dbReference>
<evidence type="ECO:0000313" key="2">
    <source>
        <dbReference type="EMBL" id="VTN08956.1"/>
    </source>
</evidence>
<dbReference type="PANTHER" id="PTHR34595">
    <property type="entry name" value="BLR5612 PROTEIN"/>
    <property type="match status" value="1"/>
</dbReference>
<sequence>MRDDGATYNLNGDPLSPNVWSLDIIPNLLAEDEWLTLERGLAQRSLLFDLILKDFYGEQRLLKEGVIPSEIVFSHPGFLRQCHGIRLPGAHNLIFHAVDLVRGGDGQFVAIGDRTQAPSGTGYVLETESPFLACCRRCFATAMSGDFPASFTHCGHTLAGLASHKTETPRIVVLTPGAYSSTYFEHAYLANYLGFQLVQGGDLTVRNGRVWLKSLNGLSEVDVILRVWMILIATKRNCVPTRG</sequence>